<evidence type="ECO:0000313" key="3">
    <source>
        <dbReference type="EMBL" id="OZI56106.1"/>
    </source>
</evidence>
<proteinExistence type="inferred from homology"/>
<dbReference type="CDD" id="cd13578">
    <property type="entry name" value="PBP2_Bug27"/>
    <property type="match status" value="1"/>
</dbReference>
<name>A0A261U2C0_9BORD</name>
<comment type="caution">
    <text evidence="3">The sequence shown here is derived from an EMBL/GenBank/DDBJ whole genome shotgun (WGS) entry which is preliminary data.</text>
</comment>
<feature type="chain" id="PRO_5012695296" evidence="2">
    <location>
        <begin position="27"/>
        <end position="325"/>
    </location>
</feature>
<dbReference type="Gene3D" id="3.40.190.150">
    <property type="entry name" value="Bordetella uptake gene, domain 1"/>
    <property type="match status" value="1"/>
</dbReference>
<keyword evidence="4" id="KW-1185">Reference proteome</keyword>
<protein>
    <submittedName>
        <fullName evidence="3">ABC transporter substrate-binding protein</fullName>
    </submittedName>
</protein>
<dbReference type="PANTHER" id="PTHR42928:SF5">
    <property type="entry name" value="BLR1237 PROTEIN"/>
    <property type="match status" value="1"/>
</dbReference>
<evidence type="ECO:0000256" key="2">
    <source>
        <dbReference type="SAM" id="SignalP"/>
    </source>
</evidence>
<dbReference type="InterPro" id="IPR005064">
    <property type="entry name" value="BUG"/>
</dbReference>
<dbReference type="RefSeq" id="WP_094837946.1">
    <property type="nucleotide sequence ID" value="NZ_NEVQ01000013.1"/>
</dbReference>
<dbReference type="Gene3D" id="3.40.190.10">
    <property type="entry name" value="Periplasmic binding protein-like II"/>
    <property type="match status" value="1"/>
</dbReference>
<evidence type="ECO:0000313" key="4">
    <source>
        <dbReference type="Proteomes" id="UP000216885"/>
    </source>
</evidence>
<dbReference type="InterPro" id="IPR042100">
    <property type="entry name" value="Bug_dom1"/>
</dbReference>
<dbReference type="EMBL" id="NEVQ01000013">
    <property type="protein sequence ID" value="OZI56106.1"/>
    <property type="molecule type" value="Genomic_DNA"/>
</dbReference>
<dbReference type="SUPFAM" id="SSF53850">
    <property type="entry name" value="Periplasmic binding protein-like II"/>
    <property type="match status" value="1"/>
</dbReference>
<dbReference type="PIRSF" id="PIRSF017082">
    <property type="entry name" value="YflP"/>
    <property type="match status" value="1"/>
</dbReference>
<keyword evidence="2" id="KW-0732">Signal</keyword>
<sequence length="325" mass="34507">MTVMFKRAALAVLSFTMLSTASAVYADTYPSKPITFVVGYPPGGASDVITRLIAGHMQTALKQPVIVKNQPGVNGNIATEEVAKAPADGYTLLLGTIANAINASLLKNIHHDVNKDFIPVVQFMSSPSVLVVTSKLPVKTVDELVALAKQKPGALSYASTGSGSSPHLAGELFKLRTGTDLLHVPYKGAAPALTDVIAGHVQTGFKTALSALPSMQDGSIRPLAVADKQRMPDLPDVPTMAEAGYPDFEVLSWNGIFVPAGTPPEVVQRLNATVNDILKDPEIDKRIRGMAGRPGGGTPEAFRAFVQSETEKWGEVIRKNNITQQ</sequence>
<dbReference type="Proteomes" id="UP000216885">
    <property type="component" value="Unassembled WGS sequence"/>
</dbReference>
<feature type="signal peptide" evidence="2">
    <location>
        <begin position="1"/>
        <end position="26"/>
    </location>
</feature>
<dbReference type="PANTHER" id="PTHR42928">
    <property type="entry name" value="TRICARBOXYLATE-BINDING PROTEIN"/>
    <property type="match status" value="1"/>
</dbReference>
<evidence type="ECO:0000256" key="1">
    <source>
        <dbReference type="ARBA" id="ARBA00006987"/>
    </source>
</evidence>
<organism evidence="3 4">
    <name type="scientific">Bordetella genomosp. 4</name>
    <dbReference type="NCBI Taxonomy" id="463044"/>
    <lineage>
        <taxon>Bacteria</taxon>
        <taxon>Pseudomonadati</taxon>
        <taxon>Pseudomonadota</taxon>
        <taxon>Betaproteobacteria</taxon>
        <taxon>Burkholderiales</taxon>
        <taxon>Alcaligenaceae</taxon>
        <taxon>Bordetella</taxon>
    </lineage>
</organism>
<comment type="similarity">
    <text evidence="1">Belongs to the UPF0065 (bug) family.</text>
</comment>
<dbReference type="Pfam" id="PF03401">
    <property type="entry name" value="TctC"/>
    <property type="match status" value="1"/>
</dbReference>
<gene>
    <name evidence="3" type="ORF">CAL20_11700</name>
</gene>
<accession>A0A261U2C0</accession>
<dbReference type="AlphaFoldDB" id="A0A261U2C0"/>
<reference evidence="3 4" key="1">
    <citation type="submission" date="2017-05" db="EMBL/GenBank/DDBJ databases">
        <title>Complete and WGS of Bordetella genogroups.</title>
        <authorList>
            <person name="Spilker T."/>
            <person name="LiPuma J."/>
        </authorList>
    </citation>
    <scope>NUCLEOTIDE SEQUENCE [LARGE SCALE GENOMIC DNA]</scope>
    <source>
        <strain evidence="3 4">AU9919</strain>
    </source>
</reference>